<evidence type="ECO:0000313" key="1">
    <source>
        <dbReference type="EMBL" id="PVH32383.1"/>
    </source>
</evidence>
<proteinExistence type="predicted"/>
<organism evidence="1">
    <name type="scientific">Panicum hallii</name>
    <dbReference type="NCBI Taxonomy" id="206008"/>
    <lineage>
        <taxon>Eukaryota</taxon>
        <taxon>Viridiplantae</taxon>
        <taxon>Streptophyta</taxon>
        <taxon>Embryophyta</taxon>
        <taxon>Tracheophyta</taxon>
        <taxon>Spermatophyta</taxon>
        <taxon>Magnoliopsida</taxon>
        <taxon>Liliopsida</taxon>
        <taxon>Poales</taxon>
        <taxon>Poaceae</taxon>
        <taxon>PACMAD clade</taxon>
        <taxon>Panicoideae</taxon>
        <taxon>Panicodae</taxon>
        <taxon>Paniceae</taxon>
        <taxon>Panicinae</taxon>
        <taxon>Panicum</taxon>
        <taxon>Panicum sect. Panicum</taxon>
    </lineage>
</organism>
<dbReference type="EMBL" id="CM008054">
    <property type="protein sequence ID" value="PVH32383.1"/>
    <property type="molecule type" value="Genomic_DNA"/>
</dbReference>
<dbReference type="AlphaFoldDB" id="A0A2T8I3Y1"/>
<sequence>MHSASKNLPCTMNRSRTQFYFRPFQLSSVVLGVCAATAWRWSQAASPADLVRHLWRQL</sequence>
<accession>A0A2T8I3Y1</accession>
<dbReference type="Proteomes" id="UP000243499">
    <property type="component" value="Chromosome 9"/>
</dbReference>
<reference evidence="1" key="1">
    <citation type="submission" date="2018-04" db="EMBL/GenBank/DDBJ databases">
        <title>WGS assembly of Panicum hallii.</title>
        <authorList>
            <person name="Lovell J."/>
            <person name="Jenkins J."/>
            <person name="Lowry D."/>
            <person name="Mamidi S."/>
            <person name="Sreedasyam A."/>
            <person name="Weng X."/>
            <person name="Barry K."/>
            <person name="Bonette J."/>
            <person name="Campitelli B."/>
            <person name="Daum C."/>
            <person name="Gordon S."/>
            <person name="Gould B."/>
            <person name="Lipzen A."/>
            <person name="Macqueen A."/>
            <person name="Palacio-Mejia J."/>
            <person name="Plott C."/>
            <person name="Shakirov E."/>
            <person name="Shu S."/>
            <person name="Yoshinaga Y."/>
            <person name="Zane M."/>
            <person name="Rokhsar D."/>
            <person name="Grimwood J."/>
            <person name="Schmutz J."/>
            <person name="Juenger T."/>
        </authorList>
    </citation>
    <scope>NUCLEOTIDE SEQUENCE [LARGE SCALE GENOMIC DNA]</scope>
    <source>
        <strain evidence="1">FIL2</strain>
    </source>
</reference>
<protein>
    <submittedName>
        <fullName evidence="1">Uncharacterized protein</fullName>
    </submittedName>
</protein>
<dbReference type="Gramene" id="PVH32383">
    <property type="protein sequence ID" value="PVH32383"/>
    <property type="gene ID" value="PAHAL_9G386900"/>
</dbReference>
<name>A0A2T8I3Y1_9POAL</name>
<gene>
    <name evidence="1" type="ORF">PAHAL_9G386900</name>
</gene>